<evidence type="ECO:0000313" key="3">
    <source>
        <dbReference type="EMBL" id="PAV71322.1"/>
    </source>
</evidence>
<keyword evidence="2" id="KW-1133">Transmembrane helix</keyword>
<organism evidence="3 4">
    <name type="scientific">Diploscapter pachys</name>
    <dbReference type="NCBI Taxonomy" id="2018661"/>
    <lineage>
        <taxon>Eukaryota</taxon>
        <taxon>Metazoa</taxon>
        <taxon>Ecdysozoa</taxon>
        <taxon>Nematoda</taxon>
        <taxon>Chromadorea</taxon>
        <taxon>Rhabditida</taxon>
        <taxon>Rhabditina</taxon>
        <taxon>Rhabditomorpha</taxon>
        <taxon>Rhabditoidea</taxon>
        <taxon>Rhabditidae</taxon>
        <taxon>Diploscapter</taxon>
    </lineage>
</organism>
<dbReference type="AlphaFoldDB" id="A0A2A2KBS2"/>
<feature type="region of interest" description="Disordered" evidence="1">
    <location>
        <begin position="1"/>
        <end position="37"/>
    </location>
</feature>
<sequence>MMKHDRADGNLQMADDNKDNEDAPKDPKEDEKEAAKDLTIEQGTGESIYISIMSAFMAVHIFMGIHFSPHFESMLSAIAFIFFYLFFICAALKYHTRMLIASLVMSILLAVSFLSFEIVVYIDYKGYKNEPGDIMWAAIYHLINAGVIIIFTILNYAIYKESIRYRRVWPNGEPAPPEGE</sequence>
<keyword evidence="4" id="KW-1185">Reference proteome</keyword>
<feature type="transmembrane region" description="Helical" evidence="2">
    <location>
        <begin position="134"/>
        <end position="158"/>
    </location>
</feature>
<accession>A0A2A2KBS2</accession>
<gene>
    <name evidence="3" type="ORF">WR25_26982</name>
</gene>
<evidence type="ECO:0000256" key="1">
    <source>
        <dbReference type="SAM" id="MobiDB-lite"/>
    </source>
</evidence>
<comment type="caution">
    <text evidence="3">The sequence shown here is derived from an EMBL/GenBank/DDBJ whole genome shotgun (WGS) entry which is preliminary data.</text>
</comment>
<protein>
    <submittedName>
        <fullName evidence="3">Uncharacterized protein</fullName>
    </submittedName>
</protein>
<proteinExistence type="predicted"/>
<feature type="transmembrane region" description="Helical" evidence="2">
    <location>
        <begin position="99"/>
        <end position="122"/>
    </location>
</feature>
<feature type="compositionally biased region" description="Basic and acidic residues" evidence="1">
    <location>
        <begin position="15"/>
        <end position="37"/>
    </location>
</feature>
<feature type="transmembrane region" description="Helical" evidence="2">
    <location>
        <begin position="73"/>
        <end position="92"/>
    </location>
</feature>
<dbReference type="EMBL" id="LIAE01009078">
    <property type="protein sequence ID" value="PAV71322.1"/>
    <property type="molecule type" value="Genomic_DNA"/>
</dbReference>
<keyword evidence="2" id="KW-0472">Membrane</keyword>
<dbReference type="Proteomes" id="UP000218231">
    <property type="component" value="Unassembled WGS sequence"/>
</dbReference>
<evidence type="ECO:0000313" key="4">
    <source>
        <dbReference type="Proteomes" id="UP000218231"/>
    </source>
</evidence>
<name>A0A2A2KBS2_9BILA</name>
<keyword evidence="2" id="KW-0812">Transmembrane</keyword>
<feature type="transmembrane region" description="Helical" evidence="2">
    <location>
        <begin position="48"/>
        <end position="67"/>
    </location>
</feature>
<reference evidence="3 4" key="1">
    <citation type="journal article" date="2017" name="Curr. Biol.">
        <title>Genome architecture and evolution of a unichromosomal asexual nematode.</title>
        <authorList>
            <person name="Fradin H."/>
            <person name="Zegar C."/>
            <person name="Gutwein M."/>
            <person name="Lucas J."/>
            <person name="Kovtun M."/>
            <person name="Corcoran D."/>
            <person name="Baugh L.R."/>
            <person name="Kiontke K."/>
            <person name="Gunsalus K."/>
            <person name="Fitch D.H."/>
            <person name="Piano F."/>
        </authorList>
    </citation>
    <scope>NUCLEOTIDE SEQUENCE [LARGE SCALE GENOMIC DNA]</scope>
    <source>
        <strain evidence="3">PF1309</strain>
    </source>
</reference>
<evidence type="ECO:0000256" key="2">
    <source>
        <dbReference type="SAM" id="Phobius"/>
    </source>
</evidence>